<gene>
    <name evidence="2" type="ORF">H0241_31770</name>
</gene>
<evidence type="ECO:0000313" key="2">
    <source>
        <dbReference type="EMBL" id="MBA1144776.1"/>
    </source>
</evidence>
<dbReference type="RefSeq" id="WP_181061705.1">
    <property type="nucleotide sequence ID" value="NZ_JACDTY010000027.1"/>
</dbReference>
<reference evidence="2 3" key="1">
    <citation type="submission" date="2020-07" db="EMBL/GenBank/DDBJ databases">
        <title>Definition of the novel symbiovar canariense within Mesorhizobium novociceri, a new species of genus Mesorhizobium nodulating Cicer canariense in the Caldera de Taburiente National Park (La Palma, Canary Islands).</title>
        <authorList>
            <person name="Leon-Barrios M."/>
            <person name="Perez-Yepez J."/>
            <person name="Flores-Felix J.D."/>
            <person name="Ramirez-Baena M.H."/>
            <person name="Pulido-Suarez L."/>
            <person name="Igual J.M."/>
            <person name="Velazquez E."/>
            <person name="Peix A."/>
        </authorList>
    </citation>
    <scope>NUCLEOTIDE SEQUENCE [LARGE SCALE GENOMIC DNA]</scope>
    <source>
        <strain evidence="2 3">CCANP35</strain>
    </source>
</reference>
<dbReference type="AlphaFoldDB" id="A0A838BDZ8"/>
<keyword evidence="3" id="KW-1185">Reference proteome</keyword>
<evidence type="ECO:0000256" key="1">
    <source>
        <dbReference type="SAM" id="Coils"/>
    </source>
</evidence>
<accession>A0A838BDZ8</accession>
<name>A0A838BDZ8_9HYPH</name>
<proteinExistence type="predicted"/>
<keyword evidence="1" id="KW-0175">Coiled coil</keyword>
<dbReference type="Proteomes" id="UP000558284">
    <property type="component" value="Unassembled WGS sequence"/>
</dbReference>
<evidence type="ECO:0000313" key="3">
    <source>
        <dbReference type="Proteomes" id="UP000558284"/>
    </source>
</evidence>
<comment type="caution">
    <text evidence="2">The sequence shown here is derived from an EMBL/GenBank/DDBJ whole genome shotgun (WGS) entry which is preliminary data.</text>
</comment>
<organism evidence="2 3">
    <name type="scientific">Mesorhizobium neociceri</name>
    <dbReference type="NCBI Taxonomy" id="1307853"/>
    <lineage>
        <taxon>Bacteria</taxon>
        <taxon>Pseudomonadati</taxon>
        <taxon>Pseudomonadota</taxon>
        <taxon>Alphaproteobacteria</taxon>
        <taxon>Hyphomicrobiales</taxon>
        <taxon>Phyllobacteriaceae</taxon>
        <taxon>Mesorhizobium</taxon>
    </lineage>
</organism>
<sequence length="71" mass="8171">MVEILDFELDSARLRVKRAENSLTRAREEMDRENGAAVNLSLCCRILAAQKRVTEARQRHSLICPREESSK</sequence>
<protein>
    <submittedName>
        <fullName evidence="2">Uncharacterized protein</fullName>
    </submittedName>
</protein>
<dbReference type="EMBL" id="JACDTY010000027">
    <property type="protein sequence ID" value="MBA1144776.1"/>
    <property type="molecule type" value="Genomic_DNA"/>
</dbReference>
<feature type="coiled-coil region" evidence="1">
    <location>
        <begin position="9"/>
        <end position="36"/>
    </location>
</feature>